<keyword evidence="2" id="KW-0539">Nucleus</keyword>
<dbReference type="GO" id="GO:0005634">
    <property type="term" value="C:nucleus"/>
    <property type="evidence" value="ECO:0007669"/>
    <property type="project" value="UniProtKB-SubCell"/>
</dbReference>
<gene>
    <name evidence="5" type="ORF">Pfra01_000839900</name>
</gene>
<dbReference type="SMART" id="SM00298">
    <property type="entry name" value="CHROMO"/>
    <property type="match status" value="1"/>
</dbReference>
<comment type="caution">
    <text evidence="5">The sequence shown here is derived from an EMBL/GenBank/DDBJ whole genome shotgun (WGS) entry which is preliminary data.</text>
</comment>
<feature type="domain" description="Chromo" evidence="4">
    <location>
        <begin position="208"/>
        <end position="265"/>
    </location>
</feature>
<dbReference type="AlphaFoldDB" id="A0A9W7CPI4"/>
<feature type="compositionally biased region" description="Gly residues" evidence="3">
    <location>
        <begin position="129"/>
        <end position="138"/>
    </location>
</feature>
<dbReference type="SUPFAM" id="SSF54160">
    <property type="entry name" value="Chromo domain-like"/>
    <property type="match status" value="1"/>
</dbReference>
<dbReference type="OrthoDB" id="125121at2759"/>
<feature type="compositionally biased region" description="Basic and acidic residues" evidence="3">
    <location>
        <begin position="43"/>
        <end position="65"/>
    </location>
</feature>
<evidence type="ECO:0000259" key="4">
    <source>
        <dbReference type="PROSITE" id="PS50013"/>
    </source>
</evidence>
<dbReference type="InterPro" id="IPR051219">
    <property type="entry name" value="Heterochromatin_chromo-domain"/>
</dbReference>
<evidence type="ECO:0000256" key="1">
    <source>
        <dbReference type="ARBA" id="ARBA00004123"/>
    </source>
</evidence>
<dbReference type="InterPro" id="IPR023780">
    <property type="entry name" value="Chromo_domain"/>
</dbReference>
<evidence type="ECO:0000313" key="5">
    <source>
        <dbReference type="EMBL" id="GMF33640.1"/>
    </source>
</evidence>
<comment type="subcellular location">
    <subcellularLocation>
        <location evidence="1">Nucleus</location>
    </subcellularLocation>
</comment>
<name>A0A9W7CPI4_9STRA</name>
<sequence length="265" mass="28141">MATHPTFYVSLLKPYRPTGAAQPAGSTASPSTAGWRPPSPERTVPREPGHERELERQPEPLRDVRLAFPCGPPGHTDSGSRRGTSPSHGAPIRRSPRLANIGPAGGRLCHQDGISAQATPTRGPADGLSPGGHPGASPGGSPRLGRERAAPPSQSAGHPAGVDRTPNRLEGSPGQDGSQSVDAVRPGRTPLPSRAPPPLLDSEGALYYHVEKLLKRRGRSGQYQYLVKWRGYPSSRNSWEPGARLEEDCADLVAAFESAQEPGRR</sequence>
<accession>A0A9W7CPI4</accession>
<evidence type="ECO:0000256" key="2">
    <source>
        <dbReference type="ARBA" id="ARBA00023242"/>
    </source>
</evidence>
<organism evidence="5 6">
    <name type="scientific">Phytophthora fragariaefolia</name>
    <dbReference type="NCBI Taxonomy" id="1490495"/>
    <lineage>
        <taxon>Eukaryota</taxon>
        <taxon>Sar</taxon>
        <taxon>Stramenopiles</taxon>
        <taxon>Oomycota</taxon>
        <taxon>Peronosporomycetes</taxon>
        <taxon>Peronosporales</taxon>
        <taxon>Peronosporaceae</taxon>
        <taxon>Phytophthora</taxon>
    </lineage>
</organism>
<dbReference type="EMBL" id="BSXT01000756">
    <property type="protein sequence ID" value="GMF33640.1"/>
    <property type="molecule type" value="Genomic_DNA"/>
</dbReference>
<dbReference type="Gene3D" id="2.40.50.40">
    <property type="match status" value="1"/>
</dbReference>
<dbReference type="PANTHER" id="PTHR22812">
    <property type="entry name" value="CHROMOBOX PROTEIN"/>
    <property type="match status" value="1"/>
</dbReference>
<reference evidence="5" key="1">
    <citation type="submission" date="2023-04" db="EMBL/GenBank/DDBJ databases">
        <title>Phytophthora fragariaefolia NBRC 109709.</title>
        <authorList>
            <person name="Ichikawa N."/>
            <person name="Sato H."/>
            <person name="Tonouchi N."/>
        </authorList>
    </citation>
    <scope>NUCLEOTIDE SEQUENCE</scope>
    <source>
        <strain evidence="5">NBRC 109709</strain>
    </source>
</reference>
<keyword evidence="6" id="KW-1185">Reference proteome</keyword>
<proteinExistence type="predicted"/>
<dbReference type="InterPro" id="IPR016197">
    <property type="entry name" value="Chromo-like_dom_sf"/>
</dbReference>
<feature type="region of interest" description="Disordered" evidence="3">
    <location>
        <begin position="1"/>
        <end position="201"/>
    </location>
</feature>
<dbReference type="InterPro" id="IPR023779">
    <property type="entry name" value="Chromodomain_CS"/>
</dbReference>
<dbReference type="Pfam" id="PF00385">
    <property type="entry name" value="Chromo"/>
    <property type="match status" value="1"/>
</dbReference>
<evidence type="ECO:0000313" key="6">
    <source>
        <dbReference type="Proteomes" id="UP001165121"/>
    </source>
</evidence>
<dbReference type="InterPro" id="IPR000953">
    <property type="entry name" value="Chromo/chromo_shadow_dom"/>
</dbReference>
<dbReference type="PROSITE" id="PS00598">
    <property type="entry name" value="CHROMO_1"/>
    <property type="match status" value="1"/>
</dbReference>
<evidence type="ECO:0000256" key="3">
    <source>
        <dbReference type="SAM" id="MobiDB-lite"/>
    </source>
</evidence>
<dbReference type="Proteomes" id="UP001165121">
    <property type="component" value="Unassembled WGS sequence"/>
</dbReference>
<protein>
    <submittedName>
        <fullName evidence="5">Unnamed protein product</fullName>
    </submittedName>
</protein>
<dbReference type="PROSITE" id="PS50013">
    <property type="entry name" value="CHROMO_2"/>
    <property type="match status" value="1"/>
</dbReference>